<gene>
    <name evidence="1" type="ORF">UU43_C0001G0118</name>
</gene>
<protein>
    <submittedName>
        <fullName evidence="1">Uncharacterized protein</fullName>
    </submittedName>
</protein>
<comment type="caution">
    <text evidence="1">The sequence shown here is derived from an EMBL/GenBank/DDBJ whole genome shotgun (WGS) entry which is preliminary data.</text>
</comment>
<dbReference type="EMBL" id="LCAP01000001">
    <property type="protein sequence ID" value="KKR91938.1"/>
    <property type="molecule type" value="Genomic_DNA"/>
</dbReference>
<organism evidence="1 2">
    <name type="scientific">Candidatus Falkowbacteria bacterium GW2011_GWA2_41_14</name>
    <dbReference type="NCBI Taxonomy" id="1618635"/>
    <lineage>
        <taxon>Bacteria</taxon>
        <taxon>Candidatus Falkowiibacteriota</taxon>
    </lineage>
</organism>
<evidence type="ECO:0000313" key="2">
    <source>
        <dbReference type="Proteomes" id="UP000034190"/>
    </source>
</evidence>
<dbReference type="Proteomes" id="UP000034190">
    <property type="component" value="Unassembled WGS sequence"/>
</dbReference>
<accession>A0A0G0UT83</accession>
<reference evidence="1 2" key="1">
    <citation type="journal article" date="2015" name="Nature">
        <title>rRNA introns, odd ribosomes, and small enigmatic genomes across a large radiation of phyla.</title>
        <authorList>
            <person name="Brown C.T."/>
            <person name="Hug L.A."/>
            <person name="Thomas B.C."/>
            <person name="Sharon I."/>
            <person name="Castelle C.J."/>
            <person name="Singh A."/>
            <person name="Wilkins M.J."/>
            <person name="Williams K.H."/>
            <person name="Banfield J.F."/>
        </authorList>
    </citation>
    <scope>NUCLEOTIDE SEQUENCE [LARGE SCALE GENOMIC DNA]</scope>
</reference>
<proteinExistence type="predicted"/>
<evidence type="ECO:0000313" key="1">
    <source>
        <dbReference type="EMBL" id="KKR91938.1"/>
    </source>
</evidence>
<name>A0A0G0UT83_9BACT</name>
<sequence length="40" mass="4659">MRVLFLSAYEIVAIFEKNRPNFVLSEKTKPAYDNPQTTIN</sequence>
<dbReference type="AlphaFoldDB" id="A0A0G0UT83"/>